<feature type="compositionally biased region" description="Gly residues" evidence="8">
    <location>
        <begin position="350"/>
        <end position="372"/>
    </location>
</feature>
<evidence type="ECO:0000259" key="11">
    <source>
        <dbReference type="Pfam" id="PF24878"/>
    </source>
</evidence>
<feature type="transmembrane region" description="Helical" evidence="9">
    <location>
        <begin position="541"/>
        <end position="559"/>
    </location>
</feature>
<feature type="region of interest" description="Disordered" evidence="8">
    <location>
        <begin position="281"/>
        <end position="372"/>
    </location>
</feature>
<comment type="subcellular location">
    <subcellularLocation>
        <location evidence="1">Cell membrane</location>
        <topology evidence="1">Multi-pass membrane protein</topology>
    </subcellularLocation>
</comment>
<evidence type="ECO:0000256" key="8">
    <source>
        <dbReference type="SAM" id="MobiDB-lite"/>
    </source>
</evidence>
<organism evidence="12 13">
    <name type="scientific">Companilactobacillus bobalius</name>
    <dbReference type="NCBI Taxonomy" id="2801451"/>
    <lineage>
        <taxon>Bacteria</taxon>
        <taxon>Bacillati</taxon>
        <taxon>Bacillota</taxon>
        <taxon>Bacilli</taxon>
        <taxon>Lactobacillales</taxon>
        <taxon>Lactobacillaceae</taxon>
        <taxon>Companilactobacillus</taxon>
    </lineage>
</organism>
<evidence type="ECO:0000256" key="4">
    <source>
        <dbReference type="ARBA" id="ARBA00022679"/>
    </source>
</evidence>
<feature type="compositionally biased region" description="Low complexity" evidence="8">
    <location>
        <begin position="290"/>
        <end position="341"/>
    </location>
</feature>
<keyword evidence="5 9" id="KW-0812">Transmembrane</keyword>
<sequence>MMESKESSRVQKNEHNSFLHKLRNIKYDYWLIAILILAAFLYAWNIWEAGEANNFYTTAIVSMTKSFKNFWYASFDPAGFITVDKPPVALWFMTISAKIFGVHGWSVVLPSILFGIGSVYLIYNMVQKRFGKVPARLAALIMTLTPIVVADSRTNNMDATLVFFLLLSVWFVQKAVQSKQQRYVWIGFALIGFSFNIKMLQAFMILPALYLYYWIASDVKWKKKLVHLSIATVFLAVFTLIWPLSVDMTNSNSRPYEGGSETNSALELAFGYNGTQRLLGQTTGTGGAFPGMSSSKKSSKSMTPPSGSSKKSGSKQPTPPSGSKSKNSSKMGNPPSKSGKSNGAPKIPSGGKGQGQPGGNSQKGGGAGTGGAGGGAFNIGTAGPFRLFQKELGPQISWLLLIALFGLISSFAYYRGSKMKKWYSLNAQRKELWLWVGWLVPVAGFFSVASFFHPYYTIMLAPAIAVLAGIGTFTMIQQWREKSLWAMLLPLAILSTSILQAWYLTDYYPTLAWVLLIAGIIVSIPLFVLPWIAIKLKNKRIWPTIALILIMLAPSYWSLTPTLAGSSDGIPSAGPSLLSSAGGGGGMGNSQTDSTLLKYLEKHQGNAEYLFATDDSSTAAPYIIATGKAVMAMGGFNGTDKAITLKQFKKLVKEGKLKYYYSGGKTGGSNNEIVSWIKKHAKKVKLSSSNNNQVANSSVTVSSKTKSSSAKAPSSNSGNPGSNQGGMPSGKAPSGQKSSTPPSGSKPSKKPSGTKGNAAPNGKGSAPNGMKKPTGKKKLTKKQLKKMKKSGKSSSPSMGGGMGGPGQSGTLYDLSSIYK</sequence>
<feature type="transmembrane region" description="Helical" evidence="9">
    <location>
        <begin position="458"/>
        <end position="476"/>
    </location>
</feature>
<dbReference type="PANTHER" id="PTHR33908">
    <property type="entry name" value="MANNOSYLTRANSFERASE YKCB-RELATED"/>
    <property type="match status" value="1"/>
</dbReference>
<feature type="domain" description="Putative mannosyltransferase YkcA/B-like C-terminal" evidence="11">
    <location>
        <begin position="596"/>
        <end position="680"/>
    </location>
</feature>
<evidence type="ECO:0000313" key="12">
    <source>
        <dbReference type="EMBL" id="OVE96124.1"/>
    </source>
</evidence>
<feature type="transmembrane region" description="Helical" evidence="9">
    <location>
        <begin position="396"/>
        <end position="414"/>
    </location>
</feature>
<dbReference type="GO" id="GO:0010041">
    <property type="term" value="P:response to iron(III) ion"/>
    <property type="evidence" value="ECO:0007669"/>
    <property type="project" value="TreeGrafter"/>
</dbReference>
<keyword evidence="3 12" id="KW-0328">Glycosyltransferase</keyword>
<feature type="domain" description="Glycosyltransferase RgtA/B/C/D-like" evidence="10">
    <location>
        <begin position="84"/>
        <end position="242"/>
    </location>
</feature>
<dbReference type="EMBL" id="MYFM01000008">
    <property type="protein sequence ID" value="OVE96124.1"/>
    <property type="molecule type" value="Genomic_DNA"/>
</dbReference>
<evidence type="ECO:0000256" key="6">
    <source>
        <dbReference type="ARBA" id="ARBA00022989"/>
    </source>
</evidence>
<keyword evidence="7 9" id="KW-0472">Membrane</keyword>
<keyword evidence="4 12" id="KW-0808">Transferase</keyword>
<evidence type="ECO:0000256" key="9">
    <source>
        <dbReference type="SAM" id="Phobius"/>
    </source>
</evidence>
<feature type="region of interest" description="Disordered" evidence="8">
    <location>
        <begin position="686"/>
        <end position="819"/>
    </location>
</feature>
<gene>
    <name evidence="12" type="ORF">LKACC16343_02421</name>
</gene>
<dbReference type="PANTHER" id="PTHR33908:SF3">
    <property type="entry name" value="UNDECAPRENYL PHOSPHATE-ALPHA-4-AMINO-4-DEOXY-L-ARABINOSE ARABINOSYL TRANSFERASE"/>
    <property type="match status" value="1"/>
</dbReference>
<dbReference type="Pfam" id="PF13231">
    <property type="entry name" value="PMT_2"/>
    <property type="match status" value="1"/>
</dbReference>
<feature type="transmembrane region" description="Helical" evidence="9">
    <location>
        <begin position="225"/>
        <end position="245"/>
    </location>
</feature>
<name>A0A202F6K7_9LACO</name>
<evidence type="ECO:0000259" key="10">
    <source>
        <dbReference type="Pfam" id="PF13231"/>
    </source>
</evidence>
<dbReference type="InterPro" id="IPR056785">
    <property type="entry name" value="YkcA/B-like_C"/>
</dbReference>
<dbReference type="GO" id="GO:0005886">
    <property type="term" value="C:plasma membrane"/>
    <property type="evidence" value="ECO:0007669"/>
    <property type="project" value="UniProtKB-SubCell"/>
</dbReference>
<dbReference type="InterPro" id="IPR038731">
    <property type="entry name" value="RgtA/B/C-like"/>
</dbReference>
<evidence type="ECO:0000256" key="7">
    <source>
        <dbReference type="ARBA" id="ARBA00023136"/>
    </source>
</evidence>
<feature type="transmembrane region" description="Helical" evidence="9">
    <location>
        <begin position="183"/>
        <end position="213"/>
    </location>
</feature>
<feature type="compositionally biased region" description="Gly residues" evidence="8">
    <location>
        <begin position="798"/>
        <end position="807"/>
    </location>
</feature>
<accession>A0A202F6K7</accession>
<evidence type="ECO:0000256" key="1">
    <source>
        <dbReference type="ARBA" id="ARBA00004651"/>
    </source>
</evidence>
<dbReference type="GO" id="GO:0009103">
    <property type="term" value="P:lipopolysaccharide biosynthetic process"/>
    <property type="evidence" value="ECO:0007669"/>
    <property type="project" value="UniProtKB-ARBA"/>
</dbReference>
<feature type="transmembrane region" description="Helical" evidence="9">
    <location>
        <begin position="159"/>
        <end position="177"/>
    </location>
</feature>
<proteinExistence type="predicted"/>
<dbReference type="Proteomes" id="UP000196232">
    <property type="component" value="Unassembled WGS sequence"/>
</dbReference>
<keyword evidence="6 9" id="KW-1133">Transmembrane helix</keyword>
<evidence type="ECO:0000313" key="13">
    <source>
        <dbReference type="Proteomes" id="UP000196232"/>
    </source>
</evidence>
<feature type="transmembrane region" description="Helical" evidence="9">
    <location>
        <begin position="102"/>
        <end position="123"/>
    </location>
</feature>
<feature type="transmembrane region" description="Helical" evidence="9">
    <location>
        <begin position="510"/>
        <end position="534"/>
    </location>
</feature>
<feature type="transmembrane region" description="Helical" evidence="9">
    <location>
        <begin position="29"/>
        <end position="47"/>
    </location>
</feature>
<protein>
    <submittedName>
        <fullName evidence="12">Putative mannosyltransferase YycA</fullName>
    </submittedName>
</protein>
<evidence type="ECO:0000256" key="3">
    <source>
        <dbReference type="ARBA" id="ARBA00022676"/>
    </source>
</evidence>
<keyword evidence="2" id="KW-1003">Cell membrane</keyword>
<feature type="transmembrane region" description="Helical" evidence="9">
    <location>
        <begin position="434"/>
        <end position="452"/>
    </location>
</feature>
<comment type="caution">
    <text evidence="12">The sequence shown here is derived from an EMBL/GenBank/DDBJ whole genome shotgun (WGS) entry which is preliminary data.</text>
</comment>
<dbReference type="AlphaFoldDB" id="A0A202F6K7"/>
<dbReference type="InterPro" id="IPR050297">
    <property type="entry name" value="LipidA_mod_glycosyltrf_83"/>
</dbReference>
<reference evidence="12 13" key="1">
    <citation type="submission" date="2017-03" db="EMBL/GenBank/DDBJ databases">
        <title>Genome sequence of Lactobacillus bobalius KACC 16343.</title>
        <authorList>
            <person name="Chun J."/>
        </authorList>
    </citation>
    <scope>NUCLEOTIDE SEQUENCE [LARGE SCALE GENOMIC DNA]</scope>
    <source>
        <strain evidence="12 13">KACC 16343</strain>
    </source>
</reference>
<evidence type="ECO:0000256" key="2">
    <source>
        <dbReference type="ARBA" id="ARBA00022475"/>
    </source>
</evidence>
<feature type="compositionally biased region" description="Low complexity" evidence="8">
    <location>
        <begin position="729"/>
        <end position="756"/>
    </location>
</feature>
<feature type="compositionally biased region" description="Low complexity" evidence="8">
    <location>
        <begin position="687"/>
        <end position="722"/>
    </location>
</feature>
<evidence type="ECO:0000256" key="5">
    <source>
        <dbReference type="ARBA" id="ARBA00022692"/>
    </source>
</evidence>
<dbReference type="GO" id="GO:0016763">
    <property type="term" value="F:pentosyltransferase activity"/>
    <property type="evidence" value="ECO:0007669"/>
    <property type="project" value="TreeGrafter"/>
</dbReference>
<feature type="compositionally biased region" description="Basic residues" evidence="8">
    <location>
        <begin position="773"/>
        <end position="791"/>
    </location>
</feature>
<dbReference type="Pfam" id="PF24878">
    <property type="entry name" value="YkcB_C"/>
    <property type="match status" value="1"/>
</dbReference>
<feature type="transmembrane region" description="Helical" evidence="9">
    <location>
        <begin position="483"/>
        <end position="504"/>
    </location>
</feature>